<proteinExistence type="predicted"/>
<dbReference type="Pfam" id="PF14667">
    <property type="entry name" value="Polysacc_synt_C"/>
    <property type="match status" value="1"/>
</dbReference>
<dbReference type="InterPro" id="IPR014710">
    <property type="entry name" value="RmlC-like_jellyroll"/>
</dbReference>
<dbReference type="GO" id="GO:0016491">
    <property type="term" value="F:oxidoreductase activity"/>
    <property type="evidence" value="ECO:0007669"/>
    <property type="project" value="UniProtKB-KW"/>
</dbReference>
<gene>
    <name evidence="3" type="primary">wbjC_4</name>
    <name evidence="3" type="ORF">SDC9_36056</name>
</gene>
<sequence>MIKVGITGQSGFVGSHLYNYLGLKSGIQRIHFEDNYFNNASLMSEFAGNCDVVVHLAAMNRHEDPNVLYNTNIDLVGKLISGLEASGNKPRVIFSSSTQEVLGNHYGRSKKEGRLMFEKWAAGSGASFTAMVIPNVFGPYGMPHYNSVVATFSHLLTHGGEPKIHVDGELRLIYINELVDQFYKVIKGEVGETVFYVPHTSEKKVSVILELLNNYKNQYLDKGIIPQMKSEFEINLFNTFRSFIENSSYFPVRLVQHTDDRGIFVETMKLGVGGQVSFSTTKSGITRGNHFHTRKIERFAVIKGKARIQLRRIGTDEIQEFLLDGNEPSYVDMPVWVTHNITNIGDDELLTVFWINEWYNPEDPDTYFEQV</sequence>
<feature type="domain" description="NAD-dependent epimerase/dehydratase" evidence="1">
    <location>
        <begin position="6"/>
        <end position="187"/>
    </location>
</feature>
<dbReference type="InterPro" id="IPR050177">
    <property type="entry name" value="Lipid_A_modif_metabolic_enz"/>
</dbReference>
<dbReference type="Gene3D" id="3.40.50.720">
    <property type="entry name" value="NAD(P)-binding Rossmann-like Domain"/>
    <property type="match status" value="1"/>
</dbReference>
<evidence type="ECO:0000313" key="3">
    <source>
        <dbReference type="EMBL" id="MPL90011.1"/>
    </source>
</evidence>
<evidence type="ECO:0000259" key="2">
    <source>
        <dbReference type="Pfam" id="PF14667"/>
    </source>
</evidence>
<organism evidence="3">
    <name type="scientific">bioreactor metagenome</name>
    <dbReference type="NCBI Taxonomy" id="1076179"/>
    <lineage>
        <taxon>unclassified sequences</taxon>
        <taxon>metagenomes</taxon>
        <taxon>ecological metagenomes</taxon>
    </lineage>
</organism>
<evidence type="ECO:0000259" key="1">
    <source>
        <dbReference type="Pfam" id="PF01370"/>
    </source>
</evidence>
<dbReference type="AlphaFoldDB" id="A0A644VFF4"/>
<accession>A0A644VFF4</accession>
<dbReference type="PANTHER" id="PTHR43245">
    <property type="entry name" value="BIFUNCTIONAL POLYMYXIN RESISTANCE PROTEIN ARNA"/>
    <property type="match status" value="1"/>
</dbReference>
<dbReference type="SUPFAM" id="SSF51182">
    <property type="entry name" value="RmlC-like cupins"/>
    <property type="match status" value="1"/>
</dbReference>
<keyword evidence="3" id="KW-0560">Oxidoreductase</keyword>
<reference evidence="3" key="1">
    <citation type="submission" date="2019-08" db="EMBL/GenBank/DDBJ databases">
        <authorList>
            <person name="Kucharzyk K."/>
            <person name="Murdoch R.W."/>
            <person name="Higgins S."/>
            <person name="Loffler F."/>
        </authorList>
    </citation>
    <scope>NUCLEOTIDE SEQUENCE</scope>
</reference>
<dbReference type="InterPro" id="IPR036291">
    <property type="entry name" value="NAD(P)-bd_dom_sf"/>
</dbReference>
<dbReference type="InterPro" id="IPR001509">
    <property type="entry name" value="Epimerase_deHydtase"/>
</dbReference>
<dbReference type="EC" id="1.1.1.367" evidence="3"/>
<dbReference type="PANTHER" id="PTHR43245:SF55">
    <property type="entry name" value="NAD(P)-BINDING DOMAIN-CONTAINING PROTEIN"/>
    <property type="match status" value="1"/>
</dbReference>
<dbReference type="InterPro" id="IPR029303">
    <property type="entry name" value="CapF_C"/>
</dbReference>
<name>A0A644VFF4_9ZZZZ</name>
<comment type="caution">
    <text evidence="3">The sequence shown here is derived from an EMBL/GenBank/DDBJ whole genome shotgun (WGS) entry which is preliminary data.</text>
</comment>
<dbReference type="Gene3D" id="2.60.120.10">
    <property type="entry name" value="Jelly Rolls"/>
    <property type="match status" value="1"/>
</dbReference>
<dbReference type="SUPFAM" id="SSF51735">
    <property type="entry name" value="NAD(P)-binding Rossmann-fold domains"/>
    <property type="match status" value="1"/>
</dbReference>
<protein>
    <submittedName>
        <fullName evidence="3">UDP-2-acetamido-2,6-beta-L-arabino-hexul-4-ose reductase</fullName>
        <ecNumber evidence="3">1.1.1.367</ecNumber>
    </submittedName>
</protein>
<dbReference type="CDD" id="cd07007">
    <property type="entry name" value="cupin_CapF-like_C"/>
    <property type="match status" value="1"/>
</dbReference>
<feature type="domain" description="Capsular polysaccharide assembling protein CapF C-terminal" evidence="2">
    <location>
        <begin position="257"/>
        <end position="367"/>
    </location>
</feature>
<dbReference type="Pfam" id="PF01370">
    <property type="entry name" value="Epimerase"/>
    <property type="match status" value="1"/>
</dbReference>
<dbReference type="InterPro" id="IPR011051">
    <property type="entry name" value="RmlC_Cupin_sf"/>
</dbReference>
<dbReference type="EMBL" id="VSSQ01000292">
    <property type="protein sequence ID" value="MPL90011.1"/>
    <property type="molecule type" value="Genomic_DNA"/>
</dbReference>